<evidence type="ECO:0000256" key="1">
    <source>
        <dbReference type="SAM" id="SignalP"/>
    </source>
</evidence>
<feature type="chain" id="PRO_5046870127" description="MORN repeat protein" evidence="1">
    <location>
        <begin position="21"/>
        <end position="117"/>
    </location>
</feature>
<evidence type="ECO:0000313" key="2">
    <source>
        <dbReference type="EMBL" id="MFC0632784.1"/>
    </source>
</evidence>
<reference evidence="2 3" key="1">
    <citation type="submission" date="2024-09" db="EMBL/GenBank/DDBJ databases">
        <authorList>
            <person name="Sun Q."/>
            <person name="Mori K."/>
        </authorList>
    </citation>
    <scope>NUCLEOTIDE SEQUENCE [LARGE SCALE GENOMIC DNA]</scope>
    <source>
        <strain evidence="2 3">NCAIM B.02621</strain>
    </source>
</reference>
<organism evidence="2 3">
    <name type="scientific">Brevundimonas balnearis</name>
    <dbReference type="NCBI Taxonomy" id="1572858"/>
    <lineage>
        <taxon>Bacteria</taxon>
        <taxon>Pseudomonadati</taxon>
        <taxon>Pseudomonadota</taxon>
        <taxon>Alphaproteobacteria</taxon>
        <taxon>Caulobacterales</taxon>
        <taxon>Caulobacteraceae</taxon>
        <taxon>Brevundimonas</taxon>
    </lineage>
</organism>
<dbReference type="EMBL" id="JBHLSW010000003">
    <property type="protein sequence ID" value="MFC0632784.1"/>
    <property type="molecule type" value="Genomic_DNA"/>
</dbReference>
<dbReference type="Proteomes" id="UP001589906">
    <property type="component" value="Unassembled WGS sequence"/>
</dbReference>
<sequence>MRLGLVLSAALVVAAPSARAEISAAFGNTVISEYEDGGWVRHWFDPDGSYRARFSSGREIRGRWTIEGERICLNDITPSIMLIRRFCTPMIEGQVGARWTSRDPLGRRVSNVLQRGR</sequence>
<gene>
    <name evidence="2" type="ORF">ACFFGE_02705</name>
</gene>
<protein>
    <recommendedName>
        <fullName evidence="4">MORN repeat protein</fullName>
    </recommendedName>
</protein>
<name>A0ABV6QZJ8_9CAUL</name>
<feature type="signal peptide" evidence="1">
    <location>
        <begin position="1"/>
        <end position="20"/>
    </location>
</feature>
<evidence type="ECO:0000313" key="3">
    <source>
        <dbReference type="Proteomes" id="UP001589906"/>
    </source>
</evidence>
<keyword evidence="3" id="KW-1185">Reference proteome</keyword>
<proteinExistence type="predicted"/>
<evidence type="ECO:0008006" key="4">
    <source>
        <dbReference type="Google" id="ProtNLM"/>
    </source>
</evidence>
<accession>A0ABV6QZJ8</accession>
<comment type="caution">
    <text evidence="2">The sequence shown here is derived from an EMBL/GenBank/DDBJ whole genome shotgun (WGS) entry which is preliminary data.</text>
</comment>
<dbReference type="RefSeq" id="WP_376834046.1">
    <property type="nucleotide sequence ID" value="NZ_JBHLSW010000003.1"/>
</dbReference>
<keyword evidence="1" id="KW-0732">Signal</keyword>